<reference evidence="2 3" key="1">
    <citation type="submission" date="2022-12" db="EMBL/GenBank/DDBJ databases">
        <title>Chitinophagaceae gen. sp. nov., a new member of the family Chitinophagaceae, isolated from soil in a chemical factory.</title>
        <authorList>
            <person name="Ke Z."/>
        </authorList>
    </citation>
    <scope>NUCLEOTIDE SEQUENCE [LARGE SCALE GENOMIC DNA]</scope>
    <source>
        <strain evidence="2 3">LY-5</strain>
    </source>
</reference>
<sequence>MSVQTIIKITALSVAGFCYNQAKAQTTDELLSEAKKLEQKYKEKEALEVYKKVLAVDGNNVPALLKVSEIHAAMGMRLTEPEHQAPYYKAAKEAVDKAFLIDKLNSDVLAEMSLVYSLNADIEKKKETTVDLIKQSKAFADLAVAQNDKNPKAYYALGKWCYDMENRNKLIKAAVKVFYGSFDKTNIDSTTAYLEKSITLDKYFAPGYYYLGKAYNYNRQYEKAVQVLQQLAKLPTLTQYYVDVKKLGADLYQQLQ</sequence>
<dbReference type="EMBL" id="JAQGEF010000018">
    <property type="protein sequence ID" value="MDA3615880.1"/>
    <property type="molecule type" value="Genomic_DNA"/>
</dbReference>
<comment type="caution">
    <text evidence="2">The sequence shown here is derived from an EMBL/GenBank/DDBJ whole genome shotgun (WGS) entry which is preliminary data.</text>
</comment>
<dbReference type="Gene3D" id="1.25.40.10">
    <property type="entry name" value="Tetratricopeptide repeat domain"/>
    <property type="match status" value="2"/>
</dbReference>
<organism evidence="2 3">
    <name type="scientific">Polluticaenibacter yanchengensis</name>
    <dbReference type="NCBI Taxonomy" id="3014562"/>
    <lineage>
        <taxon>Bacteria</taxon>
        <taxon>Pseudomonadati</taxon>
        <taxon>Bacteroidota</taxon>
        <taxon>Chitinophagia</taxon>
        <taxon>Chitinophagales</taxon>
        <taxon>Chitinophagaceae</taxon>
        <taxon>Polluticaenibacter</taxon>
    </lineage>
</organism>
<keyword evidence="1" id="KW-0175">Coiled coil</keyword>
<dbReference type="InterPro" id="IPR011990">
    <property type="entry name" value="TPR-like_helical_dom_sf"/>
</dbReference>
<dbReference type="RefSeq" id="WP_407032208.1">
    <property type="nucleotide sequence ID" value="NZ_JAQGEF010000018.1"/>
</dbReference>
<feature type="coiled-coil region" evidence="1">
    <location>
        <begin position="20"/>
        <end position="47"/>
    </location>
</feature>
<gene>
    <name evidence="2" type="ORF">O3P16_13755</name>
</gene>
<name>A0ABT4UM57_9BACT</name>
<evidence type="ECO:0000313" key="2">
    <source>
        <dbReference type="EMBL" id="MDA3615880.1"/>
    </source>
</evidence>
<dbReference type="SUPFAM" id="SSF48452">
    <property type="entry name" value="TPR-like"/>
    <property type="match status" value="1"/>
</dbReference>
<protein>
    <recommendedName>
        <fullName evidence="4">Tetratricopeptide repeat protein</fullName>
    </recommendedName>
</protein>
<keyword evidence="3" id="KW-1185">Reference proteome</keyword>
<dbReference type="Proteomes" id="UP001210231">
    <property type="component" value="Unassembled WGS sequence"/>
</dbReference>
<evidence type="ECO:0008006" key="4">
    <source>
        <dbReference type="Google" id="ProtNLM"/>
    </source>
</evidence>
<accession>A0ABT4UM57</accession>
<evidence type="ECO:0000313" key="3">
    <source>
        <dbReference type="Proteomes" id="UP001210231"/>
    </source>
</evidence>
<evidence type="ECO:0000256" key="1">
    <source>
        <dbReference type="SAM" id="Coils"/>
    </source>
</evidence>
<proteinExistence type="predicted"/>